<accession>A0A9Q1ISM5</accession>
<proteinExistence type="predicted"/>
<dbReference type="AlphaFoldDB" id="A0A9Q1ISM5"/>
<gene>
    <name evidence="2" type="ORF">SKAU_G00227280</name>
</gene>
<sequence>MPDTSTVTVSDGQRALSSTGAPVSARAHNPADLSPADLSNDYPTEGESRRKRGLATPLAHPGTSAHSAQRCQLARWREGGPLLATWSLPAAAGGESAQRMAHRRCLATVPRPLHRPLPQSFLQQQGHCNSCAEPKAARPILRR</sequence>
<dbReference type="EMBL" id="JAINUF010000008">
    <property type="protein sequence ID" value="KAJ8351252.1"/>
    <property type="molecule type" value="Genomic_DNA"/>
</dbReference>
<keyword evidence="3" id="KW-1185">Reference proteome</keyword>
<feature type="region of interest" description="Disordered" evidence="1">
    <location>
        <begin position="1"/>
        <end position="69"/>
    </location>
</feature>
<feature type="compositionally biased region" description="Polar residues" evidence="1">
    <location>
        <begin position="1"/>
        <end position="21"/>
    </location>
</feature>
<name>A0A9Q1ISM5_SYNKA</name>
<dbReference type="Proteomes" id="UP001152622">
    <property type="component" value="Chromosome 8"/>
</dbReference>
<reference evidence="2" key="1">
    <citation type="journal article" date="2023" name="Science">
        <title>Genome structures resolve the early diversification of teleost fishes.</title>
        <authorList>
            <person name="Parey E."/>
            <person name="Louis A."/>
            <person name="Montfort J."/>
            <person name="Bouchez O."/>
            <person name="Roques C."/>
            <person name="Iampietro C."/>
            <person name="Lluch J."/>
            <person name="Castinel A."/>
            <person name="Donnadieu C."/>
            <person name="Desvignes T."/>
            <person name="Floi Bucao C."/>
            <person name="Jouanno E."/>
            <person name="Wen M."/>
            <person name="Mejri S."/>
            <person name="Dirks R."/>
            <person name="Jansen H."/>
            <person name="Henkel C."/>
            <person name="Chen W.J."/>
            <person name="Zahm M."/>
            <person name="Cabau C."/>
            <person name="Klopp C."/>
            <person name="Thompson A.W."/>
            <person name="Robinson-Rechavi M."/>
            <person name="Braasch I."/>
            <person name="Lecointre G."/>
            <person name="Bobe J."/>
            <person name="Postlethwait J.H."/>
            <person name="Berthelot C."/>
            <person name="Roest Crollius H."/>
            <person name="Guiguen Y."/>
        </authorList>
    </citation>
    <scope>NUCLEOTIDE SEQUENCE</scope>
    <source>
        <strain evidence="2">WJC10195</strain>
    </source>
</reference>
<protein>
    <submittedName>
        <fullName evidence="2">Uncharacterized protein</fullName>
    </submittedName>
</protein>
<evidence type="ECO:0000256" key="1">
    <source>
        <dbReference type="SAM" id="MobiDB-lite"/>
    </source>
</evidence>
<evidence type="ECO:0000313" key="3">
    <source>
        <dbReference type="Proteomes" id="UP001152622"/>
    </source>
</evidence>
<comment type="caution">
    <text evidence="2">The sequence shown here is derived from an EMBL/GenBank/DDBJ whole genome shotgun (WGS) entry which is preliminary data.</text>
</comment>
<organism evidence="2 3">
    <name type="scientific">Synaphobranchus kaupii</name>
    <name type="common">Kaup's arrowtooth eel</name>
    <dbReference type="NCBI Taxonomy" id="118154"/>
    <lineage>
        <taxon>Eukaryota</taxon>
        <taxon>Metazoa</taxon>
        <taxon>Chordata</taxon>
        <taxon>Craniata</taxon>
        <taxon>Vertebrata</taxon>
        <taxon>Euteleostomi</taxon>
        <taxon>Actinopterygii</taxon>
        <taxon>Neopterygii</taxon>
        <taxon>Teleostei</taxon>
        <taxon>Anguilliformes</taxon>
        <taxon>Synaphobranchidae</taxon>
        <taxon>Synaphobranchus</taxon>
    </lineage>
</organism>
<evidence type="ECO:0000313" key="2">
    <source>
        <dbReference type="EMBL" id="KAJ8351252.1"/>
    </source>
</evidence>